<feature type="region of interest" description="Disordered" evidence="2">
    <location>
        <begin position="370"/>
        <end position="389"/>
    </location>
</feature>
<comment type="caution">
    <text evidence="4">The sequence shown here is derived from an EMBL/GenBank/DDBJ whole genome shotgun (WGS) entry which is preliminary data.</text>
</comment>
<protein>
    <submittedName>
        <fullName evidence="4">Vegetative incompatibility protein HET-E-1</fullName>
    </submittedName>
</protein>
<dbReference type="Pfam" id="PF24883">
    <property type="entry name" value="NPHP3_N"/>
    <property type="match status" value="1"/>
</dbReference>
<dbReference type="AlphaFoldDB" id="A0A5N5CUI6"/>
<dbReference type="InterPro" id="IPR007111">
    <property type="entry name" value="NACHT_NTPase"/>
</dbReference>
<dbReference type="InterPro" id="IPR031359">
    <property type="entry name" value="NACHT_N"/>
</dbReference>
<feature type="compositionally biased region" description="Basic and acidic residues" evidence="2">
    <location>
        <begin position="373"/>
        <end position="389"/>
    </location>
</feature>
<feature type="domain" description="NACHT" evidence="3">
    <location>
        <begin position="430"/>
        <end position="587"/>
    </location>
</feature>
<keyword evidence="1" id="KW-0677">Repeat</keyword>
<evidence type="ECO:0000256" key="1">
    <source>
        <dbReference type="ARBA" id="ARBA00022737"/>
    </source>
</evidence>
<dbReference type="PROSITE" id="PS50837">
    <property type="entry name" value="NACHT"/>
    <property type="match status" value="1"/>
</dbReference>
<keyword evidence="5" id="KW-1185">Reference proteome</keyword>
<dbReference type="OrthoDB" id="538223at2759"/>
<evidence type="ECO:0000313" key="5">
    <source>
        <dbReference type="Proteomes" id="UP000325902"/>
    </source>
</evidence>
<proteinExistence type="predicted"/>
<dbReference type="Proteomes" id="UP000325902">
    <property type="component" value="Unassembled WGS sequence"/>
</dbReference>
<sequence length="612" mass="68615">MGRFRGWIRAQLGREEPHASTGQPRPTPGDAHSDSYSAQPRPGRRSSSSTLPPHKGIASCQPPRSTSPGEANAATIPLVEATSTPHPQVASDHAAPPSSLLQRLWNQAYEQARNEDSRAVDAYEIILSAQYSQKDADLSDPSHSDSTDITAQKNEIERDADKRGKQMHQLVQDGLQKIRKDAKVKQGMEDCIQGVMAVKEVVDKAVQAVPQAALVWVGVCFALEILMNPATQANSNRQGIAYVVSRMNWYWSLSSLLLDENIQAHSQGLRGELEKNITQLYARLLLYQMKSVFYYHHSRFAVFMGDLVKHYNWDGELSDLKAAQVAVQQDSDQYNKQSIRARLGDIAETAKSQNAKLDSISSAIHEQTQQQKAMHETSEDRRCLRDLRATDPRDEKKRIEDLKGGLLKGSYRWVLENSDFQSWRDDPQSRLLWVRADPGKGKTMLLCGIIDELQKPNTPDLLAYFFCQATDSRINSATAVLRGLLYLLVEQQPSLISHVRKKYDRAGQALFNDANAWVALSGIFADILRDAELKNTYLIIDALDECTTDLPKLLAFIARNSSVSPRVKWIVSSRNWPTIEEGLQQAGHKVKPSLELNAEYWLRSRSSTGQSQ</sequence>
<dbReference type="PANTHER" id="PTHR10039:SF14">
    <property type="entry name" value="NACHT DOMAIN-CONTAINING PROTEIN"/>
    <property type="match status" value="1"/>
</dbReference>
<dbReference type="Pfam" id="PF17100">
    <property type="entry name" value="NACHT_N"/>
    <property type="match status" value="1"/>
</dbReference>
<dbReference type="Gene3D" id="3.40.50.300">
    <property type="entry name" value="P-loop containing nucleotide triphosphate hydrolases"/>
    <property type="match status" value="1"/>
</dbReference>
<gene>
    <name evidence="4" type="primary">HET-E1_4</name>
    <name evidence="4" type="ORF">DBV05_g12320</name>
</gene>
<organism evidence="4 5">
    <name type="scientific">Lasiodiplodia theobromae</name>
    <dbReference type="NCBI Taxonomy" id="45133"/>
    <lineage>
        <taxon>Eukaryota</taxon>
        <taxon>Fungi</taxon>
        <taxon>Dikarya</taxon>
        <taxon>Ascomycota</taxon>
        <taxon>Pezizomycotina</taxon>
        <taxon>Dothideomycetes</taxon>
        <taxon>Dothideomycetes incertae sedis</taxon>
        <taxon>Botryosphaeriales</taxon>
        <taxon>Botryosphaeriaceae</taxon>
        <taxon>Lasiodiplodia</taxon>
    </lineage>
</organism>
<reference evidence="4 5" key="1">
    <citation type="journal article" date="2019" name="Sci. Rep.">
        <title>A multi-omics analysis of the grapevine pathogen Lasiodiplodia theobromae reveals that temperature affects the expression of virulence- and pathogenicity-related genes.</title>
        <authorList>
            <person name="Felix C."/>
            <person name="Meneses R."/>
            <person name="Goncalves M.F.M."/>
            <person name="Tilleman L."/>
            <person name="Duarte A.S."/>
            <person name="Jorrin-Novo J.V."/>
            <person name="Van de Peer Y."/>
            <person name="Deforce D."/>
            <person name="Van Nieuwerburgh F."/>
            <person name="Esteves A.C."/>
            <person name="Alves A."/>
        </authorList>
    </citation>
    <scope>NUCLEOTIDE SEQUENCE [LARGE SCALE GENOMIC DNA]</scope>
    <source>
        <strain evidence="4 5">LA-SOL3</strain>
    </source>
</reference>
<evidence type="ECO:0000259" key="3">
    <source>
        <dbReference type="PROSITE" id="PS50837"/>
    </source>
</evidence>
<dbReference type="PANTHER" id="PTHR10039">
    <property type="entry name" value="AMELOGENIN"/>
    <property type="match status" value="1"/>
</dbReference>
<evidence type="ECO:0000256" key="2">
    <source>
        <dbReference type="SAM" id="MobiDB-lite"/>
    </source>
</evidence>
<dbReference type="EMBL" id="VCHE01000240">
    <property type="protein sequence ID" value="KAB2569004.1"/>
    <property type="molecule type" value="Genomic_DNA"/>
</dbReference>
<feature type="region of interest" description="Disordered" evidence="2">
    <location>
        <begin position="1"/>
        <end position="71"/>
    </location>
</feature>
<feature type="region of interest" description="Disordered" evidence="2">
    <location>
        <begin position="134"/>
        <end position="153"/>
    </location>
</feature>
<evidence type="ECO:0000313" key="4">
    <source>
        <dbReference type="EMBL" id="KAB2569004.1"/>
    </source>
</evidence>
<dbReference type="FunFam" id="3.40.50.300:FF:001638">
    <property type="entry name" value="NACHT and WD40 domain protein"/>
    <property type="match status" value="1"/>
</dbReference>
<name>A0A5N5CUI6_9PEZI</name>
<accession>A0A5N5CUI6</accession>
<feature type="compositionally biased region" description="Basic and acidic residues" evidence="2">
    <location>
        <begin position="134"/>
        <end position="146"/>
    </location>
</feature>
<dbReference type="InterPro" id="IPR056884">
    <property type="entry name" value="NPHP3-like_N"/>
</dbReference>
<dbReference type="InterPro" id="IPR027417">
    <property type="entry name" value="P-loop_NTPase"/>
</dbReference>